<keyword evidence="1" id="KW-0472">Membrane</keyword>
<protein>
    <recommendedName>
        <fullName evidence="2">BTB domain-containing protein</fullName>
    </recommendedName>
</protein>
<sequence>MDFFQHTAKLTQMVLEPTVEASQAARNIACDVSRNAAEEATEPIPGLVDQAAKPANEAVDDATIMAEKLGERIPDVAAQTAQDRNYATSIVVLAGAAGIAMVAAPAVFALPALGAVGLSASGPVAGSIAAATQSGLGSVVAPSLFATCQSAAMAGYGAATVFGAVQVSSEETSVHYLEDCFSSSGRYYIRKAKAIRAVVQLFRPHALSDGDLVGVLKSLLDDNIFQSDYYAKEVFPELFPSAEEIPTQTQTVGFAAKLKMTQESKGSWLCHQLYSRADYSDFTISCEGRDYPVHKAVVCLQSEYFSTACRGFKEAEKNRIDLQEDDPQAVQLMVYFFYHEDYGVTQNTPTKEDPIDILGQPIVPQDSSQLDTHIKVHVLANKYCLDKLKALSQTKFRHAAGKYYSSEDFLQAAREVYKMELQALKAEVVAAFAHNCEELLRKEMVRNILLEVPKLGTDVLLYLNPKPSKFEKW</sequence>
<dbReference type="Gene3D" id="6.10.110.10">
    <property type="match status" value="1"/>
</dbReference>
<dbReference type="CDD" id="cd18186">
    <property type="entry name" value="BTB_POZ_ZBTB_KLHL-like"/>
    <property type="match status" value="1"/>
</dbReference>
<evidence type="ECO:0000259" key="2">
    <source>
        <dbReference type="PROSITE" id="PS50097"/>
    </source>
</evidence>
<feature type="transmembrane region" description="Helical" evidence="1">
    <location>
        <begin position="90"/>
        <end position="113"/>
    </location>
</feature>
<dbReference type="InterPro" id="IPR038213">
    <property type="entry name" value="IFI6/IFI27-like_sf"/>
</dbReference>
<dbReference type="Proteomes" id="UP000011086">
    <property type="component" value="Unassembled WGS sequence"/>
</dbReference>
<accession>A0AA97P452</accession>
<dbReference type="Pfam" id="PF00651">
    <property type="entry name" value="BTB"/>
    <property type="match status" value="1"/>
</dbReference>
<evidence type="ECO:0000313" key="3">
    <source>
        <dbReference type="EMBL" id="ELQ41559.1"/>
    </source>
</evidence>
<reference evidence="3" key="1">
    <citation type="journal article" date="2012" name="PLoS Genet.">
        <title>Comparative analysis of the genomes of two field isolates of the rice blast fungus Magnaporthe oryzae.</title>
        <authorList>
            <person name="Xue M."/>
            <person name="Yang J."/>
            <person name="Li Z."/>
            <person name="Hu S."/>
            <person name="Yao N."/>
            <person name="Dean R.A."/>
            <person name="Zhao W."/>
            <person name="Shen M."/>
            <person name="Zhang H."/>
            <person name="Li C."/>
            <person name="Liu L."/>
            <person name="Cao L."/>
            <person name="Xu X."/>
            <person name="Xing Y."/>
            <person name="Hsiang T."/>
            <person name="Zhang Z."/>
            <person name="Xu J.R."/>
            <person name="Peng Y.L."/>
        </authorList>
    </citation>
    <scope>NUCLEOTIDE SEQUENCE</scope>
    <source>
        <strain evidence="3">Y34</strain>
    </source>
</reference>
<organism evidence="3">
    <name type="scientific">Pyricularia oryzae (strain Y34)</name>
    <name type="common">Rice blast fungus</name>
    <name type="synonym">Magnaporthe oryzae</name>
    <dbReference type="NCBI Taxonomy" id="1143189"/>
    <lineage>
        <taxon>Eukaryota</taxon>
        <taxon>Fungi</taxon>
        <taxon>Dikarya</taxon>
        <taxon>Ascomycota</taxon>
        <taxon>Pezizomycotina</taxon>
        <taxon>Sordariomycetes</taxon>
        <taxon>Sordariomycetidae</taxon>
        <taxon>Magnaporthales</taxon>
        <taxon>Pyriculariaceae</taxon>
        <taxon>Pyricularia</taxon>
    </lineage>
</organism>
<dbReference type="Gene3D" id="3.30.710.10">
    <property type="entry name" value="Potassium Channel Kv1.1, Chain A"/>
    <property type="match status" value="1"/>
</dbReference>
<name>A0AA97P452_PYRO3</name>
<evidence type="ECO:0000256" key="1">
    <source>
        <dbReference type="SAM" id="Phobius"/>
    </source>
</evidence>
<proteinExistence type="predicted"/>
<dbReference type="SUPFAM" id="SSF54695">
    <property type="entry name" value="POZ domain"/>
    <property type="match status" value="1"/>
</dbReference>
<feature type="domain" description="BTB" evidence="2">
    <location>
        <begin position="280"/>
        <end position="346"/>
    </location>
</feature>
<dbReference type="PANTHER" id="PTHR47843">
    <property type="entry name" value="BTB DOMAIN-CONTAINING PROTEIN-RELATED"/>
    <property type="match status" value="1"/>
</dbReference>
<dbReference type="InterPro" id="IPR000210">
    <property type="entry name" value="BTB/POZ_dom"/>
</dbReference>
<dbReference type="InterPro" id="IPR011333">
    <property type="entry name" value="SKP1/BTB/POZ_sf"/>
</dbReference>
<keyword evidence="1" id="KW-1133">Transmembrane helix</keyword>
<dbReference type="PANTHER" id="PTHR47843:SF5">
    <property type="entry name" value="BTB_POZ DOMAIN PROTEIN"/>
    <property type="match status" value="1"/>
</dbReference>
<dbReference type="EMBL" id="JH792948">
    <property type="protein sequence ID" value="ELQ41559.1"/>
    <property type="molecule type" value="Genomic_DNA"/>
</dbReference>
<gene>
    <name evidence="3" type="ORF">OOU_Y34scaffold00268g1</name>
</gene>
<dbReference type="AlphaFoldDB" id="A0AA97P452"/>
<keyword evidence="1" id="KW-0812">Transmembrane</keyword>
<dbReference type="SMART" id="SM00225">
    <property type="entry name" value="BTB"/>
    <property type="match status" value="1"/>
</dbReference>
<dbReference type="PROSITE" id="PS50097">
    <property type="entry name" value="BTB"/>
    <property type="match status" value="1"/>
</dbReference>